<gene>
    <name evidence="1" type="ORF">BT67DRAFT_120589</name>
</gene>
<accession>A0AAN6URL6</accession>
<name>A0AAN6URL6_9PEZI</name>
<reference evidence="1" key="2">
    <citation type="submission" date="2023-05" db="EMBL/GenBank/DDBJ databases">
        <authorList>
            <consortium name="Lawrence Berkeley National Laboratory"/>
            <person name="Steindorff A."/>
            <person name="Hensen N."/>
            <person name="Bonometti L."/>
            <person name="Westerberg I."/>
            <person name="Brannstrom I.O."/>
            <person name="Guillou S."/>
            <person name="Cros-Aarteil S."/>
            <person name="Calhoun S."/>
            <person name="Haridas S."/>
            <person name="Kuo A."/>
            <person name="Mondo S."/>
            <person name="Pangilinan J."/>
            <person name="Riley R."/>
            <person name="Labutti K."/>
            <person name="Andreopoulos B."/>
            <person name="Lipzen A."/>
            <person name="Chen C."/>
            <person name="Yanf M."/>
            <person name="Daum C."/>
            <person name="Ng V."/>
            <person name="Clum A."/>
            <person name="Ohm R."/>
            <person name="Martin F."/>
            <person name="Silar P."/>
            <person name="Natvig D."/>
            <person name="Lalanne C."/>
            <person name="Gautier V."/>
            <person name="Ament-Velasquez S.L."/>
            <person name="Kruys A."/>
            <person name="Hutchinson M.I."/>
            <person name="Powell A.J."/>
            <person name="Barry K."/>
            <person name="Miller A.N."/>
            <person name="Grigoriev I.V."/>
            <person name="Debuchy R."/>
            <person name="Gladieux P."/>
            <person name="Thoren M.H."/>
            <person name="Johannesson H."/>
        </authorList>
    </citation>
    <scope>NUCLEOTIDE SEQUENCE</scope>
    <source>
        <strain evidence="1">CBS 123565</strain>
    </source>
</reference>
<keyword evidence="2" id="KW-1185">Reference proteome</keyword>
<organism evidence="1 2">
    <name type="scientific">Trichocladium antarcticum</name>
    <dbReference type="NCBI Taxonomy" id="1450529"/>
    <lineage>
        <taxon>Eukaryota</taxon>
        <taxon>Fungi</taxon>
        <taxon>Dikarya</taxon>
        <taxon>Ascomycota</taxon>
        <taxon>Pezizomycotina</taxon>
        <taxon>Sordariomycetes</taxon>
        <taxon>Sordariomycetidae</taxon>
        <taxon>Sordariales</taxon>
        <taxon>Chaetomiaceae</taxon>
        <taxon>Trichocladium</taxon>
    </lineage>
</organism>
<sequence>MAATNAIPGSGVWGKAAATVWWVGFHTTSCKYVVAYTYVRVRMLRTAGISTWSVCWFVPGQAGCFQSVKPCLRAVSEPSGRTSARIVAERWQVVIIRTSHIYIPSPPSTRRLQVNALFGFLTASCRNQNDRHAQCTCSS</sequence>
<evidence type="ECO:0000313" key="1">
    <source>
        <dbReference type="EMBL" id="KAK4137773.1"/>
    </source>
</evidence>
<comment type="caution">
    <text evidence="1">The sequence shown here is derived from an EMBL/GenBank/DDBJ whole genome shotgun (WGS) entry which is preliminary data.</text>
</comment>
<reference evidence="1" key="1">
    <citation type="journal article" date="2023" name="Mol. Phylogenet. Evol.">
        <title>Genome-scale phylogeny and comparative genomics of the fungal order Sordariales.</title>
        <authorList>
            <person name="Hensen N."/>
            <person name="Bonometti L."/>
            <person name="Westerberg I."/>
            <person name="Brannstrom I.O."/>
            <person name="Guillou S."/>
            <person name="Cros-Aarteil S."/>
            <person name="Calhoun S."/>
            <person name="Haridas S."/>
            <person name="Kuo A."/>
            <person name="Mondo S."/>
            <person name="Pangilinan J."/>
            <person name="Riley R."/>
            <person name="LaButti K."/>
            <person name="Andreopoulos B."/>
            <person name="Lipzen A."/>
            <person name="Chen C."/>
            <person name="Yan M."/>
            <person name="Daum C."/>
            <person name="Ng V."/>
            <person name="Clum A."/>
            <person name="Steindorff A."/>
            <person name="Ohm R.A."/>
            <person name="Martin F."/>
            <person name="Silar P."/>
            <person name="Natvig D.O."/>
            <person name="Lalanne C."/>
            <person name="Gautier V."/>
            <person name="Ament-Velasquez S.L."/>
            <person name="Kruys A."/>
            <person name="Hutchinson M.I."/>
            <person name="Powell A.J."/>
            <person name="Barry K."/>
            <person name="Miller A.N."/>
            <person name="Grigoriev I.V."/>
            <person name="Debuchy R."/>
            <person name="Gladieux P."/>
            <person name="Hiltunen Thoren M."/>
            <person name="Johannesson H."/>
        </authorList>
    </citation>
    <scope>NUCLEOTIDE SEQUENCE</scope>
    <source>
        <strain evidence="1">CBS 123565</strain>
    </source>
</reference>
<dbReference type="EMBL" id="MU853402">
    <property type="protein sequence ID" value="KAK4137773.1"/>
    <property type="molecule type" value="Genomic_DNA"/>
</dbReference>
<protein>
    <submittedName>
        <fullName evidence="1">Uncharacterized protein</fullName>
    </submittedName>
</protein>
<dbReference type="Proteomes" id="UP001304895">
    <property type="component" value="Unassembled WGS sequence"/>
</dbReference>
<evidence type="ECO:0000313" key="2">
    <source>
        <dbReference type="Proteomes" id="UP001304895"/>
    </source>
</evidence>
<proteinExistence type="predicted"/>
<dbReference type="AlphaFoldDB" id="A0AAN6URL6"/>